<comment type="caution">
    <text evidence="2">The sequence shown here is derived from an EMBL/GenBank/DDBJ whole genome shotgun (WGS) entry which is preliminary data.</text>
</comment>
<dbReference type="PANTHER" id="PTHR31435:SF10">
    <property type="entry name" value="BSR4717 PROTEIN"/>
    <property type="match status" value="1"/>
</dbReference>
<evidence type="ECO:0000313" key="3">
    <source>
        <dbReference type="Proteomes" id="UP000694287"/>
    </source>
</evidence>
<evidence type="ECO:0000259" key="1">
    <source>
        <dbReference type="PROSITE" id="PS51729"/>
    </source>
</evidence>
<organism evidence="2 3">
    <name type="scientific">Pseudonocardia abyssalis</name>
    <dbReference type="NCBI Taxonomy" id="2792008"/>
    <lineage>
        <taxon>Bacteria</taxon>
        <taxon>Bacillati</taxon>
        <taxon>Actinomycetota</taxon>
        <taxon>Actinomycetes</taxon>
        <taxon>Pseudonocardiales</taxon>
        <taxon>Pseudonocardiaceae</taxon>
        <taxon>Pseudonocardia</taxon>
    </lineage>
</organism>
<accession>A0ABS6URC2</accession>
<gene>
    <name evidence="2" type="ORF">I4I81_11080</name>
</gene>
<dbReference type="PANTHER" id="PTHR31435">
    <property type="entry name" value="PROTEIN NATD1"/>
    <property type="match status" value="1"/>
</dbReference>
<dbReference type="InterPro" id="IPR045057">
    <property type="entry name" value="Gcn5-rel_NAT"/>
</dbReference>
<dbReference type="InterPro" id="IPR031165">
    <property type="entry name" value="GNAT_YJDJ"/>
</dbReference>
<protein>
    <submittedName>
        <fullName evidence="2">N-acetyltransferase</fullName>
    </submittedName>
</protein>
<feature type="domain" description="N-acetyltransferase" evidence="1">
    <location>
        <begin position="6"/>
        <end position="92"/>
    </location>
</feature>
<name>A0ABS6URC2_9PSEU</name>
<evidence type="ECO:0000313" key="2">
    <source>
        <dbReference type="EMBL" id="MBW0134799.1"/>
    </source>
</evidence>
<dbReference type="EMBL" id="JADQDK010000001">
    <property type="protein sequence ID" value="MBW0134799.1"/>
    <property type="molecule type" value="Genomic_DNA"/>
</dbReference>
<dbReference type="PROSITE" id="PS51729">
    <property type="entry name" value="GNAT_YJDJ"/>
    <property type="match status" value="1"/>
</dbReference>
<dbReference type="Proteomes" id="UP000694287">
    <property type="component" value="Unassembled WGS sequence"/>
</dbReference>
<keyword evidence="3" id="KW-1185">Reference proteome</keyword>
<dbReference type="RefSeq" id="WP_226363882.1">
    <property type="nucleotide sequence ID" value="NZ_JADQDJ010000002.1"/>
</dbReference>
<dbReference type="Pfam" id="PF14542">
    <property type="entry name" value="Acetyltransf_CG"/>
    <property type="match status" value="1"/>
</dbReference>
<sequence>MELTLTDDPERSRFEIHRGDQLAGVVEYRLDDDEITLLHTEIGREFGGQGVAGTLVRGVLDVARCRALTVVPECDYVRNWISKHPGYADVVTAVQRRR</sequence>
<reference evidence="2 3" key="1">
    <citation type="submission" date="2020-11" db="EMBL/GenBank/DDBJ databases">
        <title>Pseudonocardia abyssalis sp. nov. and Pseudonocardia oceani sp. nov., description and phylogenomic analysis of two novel actinomycetes isolated from the deep Southern Ocean.</title>
        <authorList>
            <person name="Parra J."/>
        </authorList>
    </citation>
    <scope>NUCLEOTIDE SEQUENCE [LARGE SCALE GENOMIC DNA]</scope>
    <source>
        <strain evidence="2 3">KRD-168</strain>
    </source>
</reference>
<proteinExistence type="predicted"/>